<feature type="non-terminal residue" evidence="1">
    <location>
        <position position="62"/>
    </location>
</feature>
<comment type="caution">
    <text evidence="1">The sequence shown here is derived from an EMBL/GenBank/DDBJ whole genome shotgun (WGS) entry which is preliminary data.</text>
</comment>
<dbReference type="Proteomes" id="UP000887013">
    <property type="component" value="Unassembled WGS sequence"/>
</dbReference>
<name>A0A8X6P9T3_NEPPI</name>
<sequence length="62" mass="7092">MEQPFSREALSNIEFLLSSFSTHLLGTVFQRRGVLFELTPHCDFGVCSGFSVYTREFDVTQL</sequence>
<accession>A0A8X6P9T3</accession>
<evidence type="ECO:0000313" key="1">
    <source>
        <dbReference type="EMBL" id="GFT58563.1"/>
    </source>
</evidence>
<gene>
    <name evidence="1" type="ORF">NPIL_516591</name>
</gene>
<keyword evidence="2" id="KW-1185">Reference proteome</keyword>
<proteinExistence type="predicted"/>
<reference evidence="1" key="1">
    <citation type="submission" date="2020-08" db="EMBL/GenBank/DDBJ databases">
        <title>Multicomponent nature underlies the extraordinary mechanical properties of spider dragline silk.</title>
        <authorList>
            <person name="Kono N."/>
            <person name="Nakamura H."/>
            <person name="Mori M."/>
            <person name="Yoshida Y."/>
            <person name="Ohtoshi R."/>
            <person name="Malay A.D."/>
            <person name="Moran D.A.P."/>
            <person name="Tomita M."/>
            <person name="Numata K."/>
            <person name="Arakawa K."/>
        </authorList>
    </citation>
    <scope>NUCLEOTIDE SEQUENCE</scope>
</reference>
<organism evidence="1 2">
    <name type="scientific">Nephila pilipes</name>
    <name type="common">Giant wood spider</name>
    <name type="synonym">Nephila maculata</name>
    <dbReference type="NCBI Taxonomy" id="299642"/>
    <lineage>
        <taxon>Eukaryota</taxon>
        <taxon>Metazoa</taxon>
        <taxon>Ecdysozoa</taxon>
        <taxon>Arthropoda</taxon>
        <taxon>Chelicerata</taxon>
        <taxon>Arachnida</taxon>
        <taxon>Araneae</taxon>
        <taxon>Araneomorphae</taxon>
        <taxon>Entelegynae</taxon>
        <taxon>Araneoidea</taxon>
        <taxon>Nephilidae</taxon>
        <taxon>Nephila</taxon>
    </lineage>
</organism>
<dbReference type="AlphaFoldDB" id="A0A8X6P9T3"/>
<dbReference type="EMBL" id="BMAW01113730">
    <property type="protein sequence ID" value="GFT58563.1"/>
    <property type="molecule type" value="Genomic_DNA"/>
</dbReference>
<evidence type="ECO:0000313" key="2">
    <source>
        <dbReference type="Proteomes" id="UP000887013"/>
    </source>
</evidence>
<protein>
    <submittedName>
        <fullName evidence="1">Uncharacterized protein</fullName>
    </submittedName>
</protein>